<feature type="coiled-coil region" evidence="1">
    <location>
        <begin position="103"/>
        <end position="130"/>
    </location>
</feature>
<name>A0ABW5LEF2_9FLAO</name>
<keyword evidence="1" id="KW-0175">Coiled coil</keyword>
<evidence type="ECO:0000256" key="1">
    <source>
        <dbReference type="SAM" id="Coils"/>
    </source>
</evidence>
<accession>A0ABW5LEF2</accession>
<comment type="caution">
    <text evidence="3">The sequence shown here is derived from an EMBL/GenBank/DDBJ whole genome shotgun (WGS) entry which is preliminary data.</text>
</comment>
<dbReference type="Proteomes" id="UP001597319">
    <property type="component" value="Unassembled WGS sequence"/>
</dbReference>
<organism evidence="3 4">
    <name type="scientific">Aquimarina rubra</name>
    <dbReference type="NCBI Taxonomy" id="1920033"/>
    <lineage>
        <taxon>Bacteria</taxon>
        <taxon>Pseudomonadati</taxon>
        <taxon>Bacteroidota</taxon>
        <taxon>Flavobacteriia</taxon>
        <taxon>Flavobacteriales</taxon>
        <taxon>Flavobacteriaceae</taxon>
        <taxon>Aquimarina</taxon>
    </lineage>
</organism>
<keyword evidence="2" id="KW-0472">Membrane</keyword>
<keyword evidence="2" id="KW-1133">Transmembrane helix</keyword>
<keyword evidence="4" id="KW-1185">Reference proteome</keyword>
<sequence length="337" mass="38842">MDNNSLKPKTFWKRPEGKTGMLFMGLLGAGGLYGLYKVLPFLITIVENTLYLGVLLAVLGALIYIVLDPKMRNLIFYMYKSFMRWLTGLFIQIDPIGILKSYIEDLHDNLKKMNKQIASLKGQMKRLQTIIYDNKKNINNNLKLASAAKERDKKGIMILKSRKAGRLKESNMKLDELYKKMEILYRVLVKMYENSEILLEDIEDQVMVKEQERKAVRAGHSAMKSAMNIIAGNNDKKEMFDRALEAIADDVSMKIGEMERFMEMSNNFMDSIDLQNGIFEEEGLELLEKWENEGVSLILGNQKDLLVHDQHSVDLDAPIVKTKTQNNQYSDLFNFED</sequence>
<feature type="transmembrane region" description="Helical" evidence="2">
    <location>
        <begin position="49"/>
        <end position="67"/>
    </location>
</feature>
<evidence type="ECO:0000313" key="4">
    <source>
        <dbReference type="Proteomes" id="UP001597319"/>
    </source>
</evidence>
<dbReference type="RefSeq" id="WP_299218415.1">
    <property type="nucleotide sequence ID" value="NZ_JBHULE010000019.1"/>
</dbReference>
<reference evidence="4" key="1">
    <citation type="journal article" date="2019" name="Int. J. Syst. Evol. Microbiol.">
        <title>The Global Catalogue of Microorganisms (GCM) 10K type strain sequencing project: providing services to taxonomists for standard genome sequencing and annotation.</title>
        <authorList>
            <consortium name="The Broad Institute Genomics Platform"/>
            <consortium name="The Broad Institute Genome Sequencing Center for Infectious Disease"/>
            <person name="Wu L."/>
            <person name="Ma J."/>
        </authorList>
    </citation>
    <scope>NUCLEOTIDE SEQUENCE [LARGE SCALE GENOMIC DNA]</scope>
    <source>
        <strain evidence="4">KCTC 52274</strain>
    </source>
</reference>
<keyword evidence="2" id="KW-0812">Transmembrane</keyword>
<proteinExistence type="predicted"/>
<feature type="transmembrane region" description="Helical" evidence="2">
    <location>
        <begin position="21"/>
        <end position="43"/>
    </location>
</feature>
<protein>
    <submittedName>
        <fullName evidence="3">Uncharacterized protein</fullName>
    </submittedName>
</protein>
<evidence type="ECO:0000256" key="2">
    <source>
        <dbReference type="SAM" id="Phobius"/>
    </source>
</evidence>
<evidence type="ECO:0000313" key="3">
    <source>
        <dbReference type="EMBL" id="MFD2562772.1"/>
    </source>
</evidence>
<gene>
    <name evidence="3" type="ORF">ACFSR1_08810</name>
</gene>
<dbReference type="EMBL" id="JBHULE010000019">
    <property type="protein sequence ID" value="MFD2562772.1"/>
    <property type="molecule type" value="Genomic_DNA"/>
</dbReference>